<proteinExistence type="inferred from homology"/>
<evidence type="ECO:0000313" key="6">
    <source>
        <dbReference type="EMBL" id="KNZ68775.1"/>
    </source>
</evidence>
<accession>A0A0L6VZS7</accession>
<dbReference type="EMBL" id="LGTE01000022">
    <property type="protein sequence ID" value="KNZ68775.1"/>
    <property type="molecule type" value="Genomic_DNA"/>
</dbReference>
<organism evidence="6 7">
    <name type="scientific">Thermincola ferriacetica</name>
    <dbReference type="NCBI Taxonomy" id="281456"/>
    <lineage>
        <taxon>Bacteria</taxon>
        <taxon>Bacillati</taxon>
        <taxon>Bacillota</taxon>
        <taxon>Clostridia</taxon>
        <taxon>Eubacteriales</taxon>
        <taxon>Thermincolaceae</taxon>
        <taxon>Thermincola</taxon>
    </lineage>
</organism>
<dbReference type="PROSITE" id="PS51332">
    <property type="entry name" value="B12_BINDING"/>
    <property type="match status" value="1"/>
</dbReference>
<evidence type="ECO:0000259" key="5">
    <source>
        <dbReference type="PROSITE" id="PS51337"/>
    </source>
</evidence>
<gene>
    <name evidence="6" type="ORF">Tfer_2654</name>
</gene>
<dbReference type="InterPro" id="IPR006158">
    <property type="entry name" value="Cobalamin-bd"/>
</dbReference>
<dbReference type="SMART" id="SM01018">
    <property type="entry name" value="B12-binding_2"/>
    <property type="match status" value="1"/>
</dbReference>
<dbReference type="Pfam" id="PF02607">
    <property type="entry name" value="B12-binding_2"/>
    <property type="match status" value="1"/>
</dbReference>
<name>A0A0L6VZS7_9FIRM</name>
<dbReference type="Gene3D" id="1.10.1240.10">
    <property type="entry name" value="Methionine synthase domain"/>
    <property type="match status" value="1"/>
</dbReference>
<keyword evidence="7" id="KW-1185">Reference proteome</keyword>
<feature type="domain" description="B12-binding N-terminal" evidence="5">
    <location>
        <begin position="1"/>
        <end position="87"/>
    </location>
</feature>
<dbReference type="PANTHER" id="PTHR45833:SF1">
    <property type="entry name" value="METHIONINE SYNTHASE"/>
    <property type="match status" value="1"/>
</dbReference>
<dbReference type="GO" id="GO:0050667">
    <property type="term" value="P:homocysteine metabolic process"/>
    <property type="evidence" value="ECO:0007669"/>
    <property type="project" value="TreeGrafter"/>
</dbReference>
<dbReference type="GO" id="GO:0031419">
    <property type="term" value="F:cobalamin binding"/>
    <property type="evidence" value="ECO:0007669"/>
    <property type="project" value="InterPro"/>
</dbReference>
<evidence type="ECO:0000256" key="2">
    <source>
        <dbReference type="ARBA" id="ARBA00022723"/>
    </source>
</evidence>
<dbReference type="AlphaFoldDB" id="A0A0L6VZS7"/>
<dbReference type="GO" id="GO:0005829">
    <property type="term" value="C:cytosol"/>
    <property type="evidence" value="ECO:0007669"/>
    <property type="project" value="TreeGrafter"/>
</dbReference>
<evidence type="ECO:0000256" key="3">
    <source>
        <dbReference type="ARBA" id="ARBA00023285"/>
    </source>
</evidence>
<sequence>MYLAQIAYALKTGDTAEIRRLTAMALEEGVSPEQILNEALIPSMEEVGQQFRGSEIFIPEVMKSARAMHGAIRLLQQKLVYSPKQEKTVKILIGTVAGDLHDIGKNLVSMFLTAKGYEVINLGIDVPVEDFVWAVRKHKPHVLAMSALLTTTMPSMLDTINELKRVGLRDKVKVLVGGGPVTKQFAEEIGADGYGYDGKAAVDWVAEHVKI</sequence>
<dbReference type="Pfam" id="PF02310">
    <property type="entry name" value="B12-binding"/>
    <property type="match status" value="1"/>
</dbReference>
<comment type="similarity">
    <text evidence="1">Belongs to the methylamine corrinoid protein family.</text>
</comment>
<dbReference type="CDD" id="cd02070">
    <property type="entry name" value="corrinoid_protein_B12-BD"/>
    <property type="match status" value="1"/>
</dbReference>
<dbReference type="Proteomes" id="UP000037175">
    <property type="component" value="Unassembled WGS sequence"/>
</dbReference>
<dbReference type="InterPro" id="IPR003759">
    <property type="entry name" value="Cbl-bd_cap"/>
</dbReference>
<dbReference type="GO" id="GO:0008705">
    <property type="term" value="F:methionine synthase activity"/>
    <property type="evidence" value="ECO:0007669"/>
    <property type="project" value="TreeGrafter"/>
</dbReference>
<dbReference type="GO" id="GO:0046653">
    <property type="term" value="P:tetrahydrofolate metabolic process"/>
    <property type="evidence" value="ECO:0007669"/>
    <property type="project" value="TreeGrafter"/>
</dbReference>
<keyword evidence="3" id="KW-0170">Cobalt</keyword>
<dbReference type="PANTHER" id="PTHR45833">
    <property type="entry name" value="METHIONINE SYNTHASE"/>
    <property type="match status" value="1"/>
</dbReference>
<evidence type="ECO:0000259" key="4">
    <source>
        <dbReference type="PROSITE" id="PS51332"/>
    </source>
</evidence>
<keyword evidence="2" id="KW-0479">Metal-binding</keyword>
<comment type="caution">
    <text evidence="6">The sequence shown here is derived from an EMBL/GenBank/DDBJ whole genome shotgun (WGS) entry which is preliminary data.</text>
</comment>
<dbReference type="InterPro" id="IPR036724">
    <property type="entry name" value="Cobalamin-bd_sf"/>
</dbReference>
<dbReference type="SUPFAM" id="SSF47644">
    <property type="entry name" value="Methionine synthase domain"/>
    <property type="match status" value="1"/>
</dbReference>
<protein>
    <submittedName>
        <fullName evidence="6">Cobalamin B12-binding domain-containing protein</fullName>
    </submittedName>
</protein>
<evidence type="ECO:0000313" key="7">
    <source>
        <dbReference type="Proteomes" id="UP000037175"/>
    </source>
</evidence>
<dbReference type="PROSITE" id="PS51337">
    <property type="entry name" value="B12_BINDING_NTER"/>
    <property type="match status" value="1"/>
</dbReference>
<dbReference type="RefSeq" id="WP_013118977.1">
    <property type="nucleotide sequence ID" value="NZ_LGTE01000022.1"/>
</dbReference>
<evidence type="ECO:0000256" key="1">
    <source>
        <dbReference type="ARBA" id="ARBA00010854"/>
    </source>
</evidence>
<dbReference type="Gene3D" id="3.40.50.280">
    <property type="entry name" value="Cobalamin-binding domain"/>
    <property type="match status" value="1"/>
</dbReference>
<dbReference type="FunFam" id="3.40.50.280:FF:000003">
    <property type="entry name" value="Dimethylamine methyltransferase corrinoid protein"/>
    <property type="match status" value="1"/>
</dbReference>
<dbReference type="InterPro" id="IPR050554">
    <property type="entry name" value="Met_Synthase/Corrinoid"/>
</dbReference>
<dbReference type="SUPFAM" id="SSF52242">
    <property type="entry name" value="Cobalamin (vitamin B12)-binding domain"/>
    <property type="match status" value="1"/>
</dbReference>
<reference evidence="7" key="1">
    <citation type="submission" date="2015-07" db="EMBL/GenBank/DDBJ databases">
        <title>Complete Genome of Thermincola ferriacetica strain Z-0001T.</title>
        <authorList>
            <person name="Lusk B."/>
            <person name="Badalamenti J.P."/>
            <person name="Parameswaran P."/>
            <person name="Bond D.R."/>
            <person name="Torres C.I."/>
        </authorList>
    </citation>
    <scope>NUCLEOTIDE SEQUENCE [LARGE SCALE GENOMIC DNA]</scope>
    <source>
        <strain evidence="7">Z-0001</strain>
    </source>
</reference>
<feature type="domain" description="B12-binding" evidence="4">
    <location>
        <begin position="88"/>
        <end position="211"/>
    </location>
</feature>
<dbReference type="InterPro" id="IPR036594">
    <property type="entry name" value="Meth_synthase_dom"/>
</dbReference>
<dbReference type="GO" id="GO:0046872">
    <property type="term" value="F:metal ion binding"/>
    <property type="evidence" value="ECO:0007669"/>
    <property type="project" value="UniProtKB-KW"/>
</dbReference>